<evidence type="ECO:0000313" key="1">
    <source>
        <dbReference type="EMBL" id="MPC76353.1"/>
    </source>
</evidence>
<name>A0A5B7I277_PORTR</name>
<organism evidence="1 2">
    <name type="scientific">Portunus trituberculatus</name>
    <name type="common">Swimming crab</name>
    <name type="synonym">Neptunus trituberculatus</name>
    <dbReference type="NCBI Taxonomy" id="210409"/>
    <lineage>
        <taxon>Eukaryota</taxon>
        <taxon>Metazoa</taxon>
        <taxon>Ecdysozoa</taxon>
        <taxon>Arthropoda</taxon>
        <taxon>Crustacea</taxon>
        <taxon>Multicrustacea</taxon>
        <taxon>Malacostraca</taxon>
        <taxon>Eumalacostraca</taxon>
        <taxon>Eucarida</taxon>
        <taxon>Decapoda</taxon>
        <taxon>Pleocyemata</taxon>
        <taxon>Brachyura</taxon>
        <taxon>Eubrachyura</taxon>
        <taxon>Portunoidea</taxon>
        <taxon>Portunidae</taxon>
        <taxon>Portuninae</taxon>
        <taxon>Portunus</taxon>
    </lineage>
</organism>
<dbReference type="EMBL" id="VSRR010043160">
    <property type="protein sequence ID" value="MPC76353.1"/>
    <property type="molecule type" value="Genomic_DNA"/>
</dbReference>
<keyword evidence="2" id="KW-1185">Reference proteome</keyword>
<protein>
    <submittedName>
        <fullName evidence="1">Uncharacterized protein</fullName>
    </submittedName>
</protein>
<gene>
    <name evidence="1" type="ORF">E2C01_070763</name>
</gene>
<proteinExistence type="predicted"/>
<dbReference type="Proteomes" id="UP000324222">
    <property type="component" value="Unassembled WGS sequence"/>
</dbReference>
<evidence type="ECO:0000313" key="2">
    <source>
        <dbReference type="Proteomes" id="UP000324222"/>
    </source>
</evidence>
<accession>A0A5B7I277</accession>
<comment type="caution">
    <text evidence="1">The sequence shown here is derived from an EMBL/GenBank/DDBJ whole genome shotgun (WGS) entry which is preliminary data.</text>
</comment>
<sequence>MLVLSLPPWDASLASPSCGPKYTPTISRRRAAVTASVMREMSEVEDIHIKWCKYITTITEVFHRHFPAKDVAVHLSDFPWATLFTKKFMRHRNWAFLSPV</sequence>
<dbReference type="AlphaFoldDB" id="A0A5B7I277"/>
<reference evidence="1 2" key="1">
    <citation type="submission" date="2019-05" db="EMBL/GenBank/DDBJ databases">
        <title>Another draft genome of Portunus trituberculatus and its Hox gene families provides insights of decapod evolution.</title>
        <authorList>
            <person name="Jeong J.-H."/>
            <person name="Song I."/>
            <person name="Kim S."/>
            <person name="Choi T."/>
            <person name="Kim D."/>
            <person name="Ryu S."/>
            <person name="Kim W."/>
        </authorList>
    </citation>
    <scope>NUCLEOTIDE SEQUENCE [LARGE SCALE GENOMIC DNA]</scope>
    <source>
        <tissue evidence="1">Muscle</tissue>
    </source>
</reference>